<dbReference type="OrthoDB" id="4035795at2759"/>
<keyword evidence="2" id="KW-1185">Reference proteome</keyword>
<dbReference type="HOGENOM" id="CLU_105159_0_0_1"/>
<organism evidence="1 2">
    <name type="scientific">Saccharomyces arboricola (strain H-6 / AS 2.3317 / CBS 10644)</name>
    <name type="common">Yeast</name>
    <dbReference type="NCBI Taxonomy" id="1160507"/>
    <lineage>
        <taxon>Eukaryota</taxon>
        <taxon>Fungi</taxon>
        <taxon>Dikarya</taxon>
        <taxon>Ascomycota</taxon>
        <taxon>Saccharomycotina</taxon>
        <taxon>Saccharomycetes</taxon>
        <taxon>Saccharomycetales</taxon>
        <taxon>Saccharomycetaceae</taxon>
        <taxon>Saccharomyces</taxon>
    </lineage>
</organism>
<proteinExistence type="predicted"/>
<dbReference type="Proteomes" id="UP000006968">
    <property type="component" value="Chromosome X"/>
</dbReference>
<evidence type="ECO:0000313" key="1">
    <source>
        <dbReference type="EMBL" id="EJS43097.1"/>
    </source>
</evidence>
<protein>
    <submittedName>
        <fullName evidence="1">Mcm22p</fullName>
    </submittedName>
</protein>
<comment type="caution">
    <text evidence="1">The sequence shown here is derived from an EMBL/GenBank/DDBJ whole genome shotgun (WGS) entry which is preliminary data.</text>
</comment>
<accession>J8LM16</accession>
<dbReference type="EMBL" id="ALIE01000115">
    <property type="protein sequence ID" value="EJS43097.1"/>
    <property type="molecule type" value="Genomic_DNA"/>
</dbReference>
<reference evidence="1 2" key="1">
    <citation type="journal article" date="2013" name="BMC Genomics">
        <title>High quality de novo sequencing and assembly of the Saccharomyces arboricolus genome.</title>
        <authorList>
            <person name="Liti G."/>
            <person name="Nguyen Ba A.N."/>
            <person name="Blythe M."/>
            <person name="Mueller C.A."/>
            <person name="Bergstroem A."/>
            <person name="Cubillos F.A."/>
            <person name="Dafhnis-Calas F."/>
            <person name="Khoshraftar S."/>
            <person name="Malla S."/>
            <person name="Mehta N."/>
            <person name="Siow C.C."/>
            <person name="Warringer J."/>
            <person name="Moses A.M."/>
            <person name="Louis E.J."/>
            <person name="Nieduszynski C.A."/>
        </authorList>
    </citation>
    <scope>NUCLEOTIDE SEQUENCE [LARGE SCALE GENOMIC DNA]</scope>
    <source>
        <strain evidence="2">H-6 / AS 2.3317 / CBS 10644</strain>
    </source>
</reference>
<name>J8LM16_SACAR</name>
<dbReference type="CDD" id="cd22646">
    <property type="entry name" value="MCM22_CTD"/>
    <property type="match status" value="1"/>
</dbReference>
<dbReference type="AlphaFoldDB" id="J8LM16"/>
<sequence>MDTGKDVLDVYIKNLGNQIENKRYFLKQARSAIDEITKRPIDTEVKPADPEIFAELLRKPMFLSERADPIGFCLTSNFLSSRAQSTSKWLSLMNPQSIDSKEMVSLQKKINGDLEELVQKLQYQLTILDDNKQDLTHVKTSKSRNEELWASLIGFVKDFLVPNLDKNEHSTDSLTNEIALLLKRLIEHDLTLTLNSCSPQTMPIYRLLLRANVLTVSKSPTNPDIKYIKLVDFNESCLT</sequence>
<gene>
    <name evidence="1" type="ORF">SU7_1897</name>
</gene>
<evidence type="ECO:0000313" key="2">
    <source>
        <dbReference type="Proteomes" id="UP000006968"/>
    </source>
</evidence>